<comment type="similarity">
    <text evidence="2 16">Belongs to the DNA polymerase type-Y family.</text>
</comment>
<feature type="active site" evidence="16">
    <location>
        <position position="105"/>
    </location>
</feature>
<evidence type="ECO:0000313" key="19">
    <source>
        <dbReference type="Proteomes" id="UP001063350"/>
    </source>
</evidence>
<dbReference type="Proteomes" id="UP001063350">
    <property type="component" value="Chromosome"/>
</dbReference>
<dbReference type="KEGG" id="ddu:GF1_19370"/>
<dbReference type="Pfam" id="PF21999">
    <property type="entry name" value="IMS_HHH_1"/>
    <property type="match status" value="1"/>
</dbReference>
<dbReference type="Gene3D" id="1.10.150.20">
    <property type="entry name" value="5' to 3' exonuclease, C-terminal subdomain"/>
    <property type="match status" value="1"/>
</dbReference>
<dbReference type="GO" id="GO:0005829">
    <property type="term" value="C:cytosol"/>
    <property type="evidence" value="ECO:0007669"/>
    <property type="project" value="TreeGrafter"/>
</dbReference>
<keyword evidence="13 16" id="KW-0238">DNA-binding</keyword>
<evidence type="ECO:0000256" key="12">
    <source>
        <dbReference type="ARBA" id="ARBA00022932"/>
    </source>
</evidence>
<dbReference type="RefSeq" id="WP_267926309.1">
    <property type="nucleotide sequence ID" value="NZ_AP024233.1"/>
</dbReference>
<comment type="function">
    <text evidence="16">Poorly processive, error-prone DNA polymerase involved in untargeted mutagenesis. Copies undamaged DNA at stalled replication forks, which arise in vivo from mismatched or misaligned primer ends. These misaligned primers can be extended by PolIV. Exhibits no 3'-5' exonuclease (proofreading) activity. May be involved in translesional synthesis, in conjunction with the beta clamp from PolIII.</text>
</comment>
<keyword evidence="19" id="KW-1185">Reference proteome</keyword>
<feature type="binding site" evidence="16">
    <location>
        <position position="9"/>
    </location>
    <ligand>
        <name>Mg(2+)</name>
        <dbReference type="ChEBI" id="CHEBI:18420"/>
    </ligand>
</feature>
<dbReference type="Gene3D" id="3.40.1170.60">
    <property type="match status" value="1"/>
</dbReference>
<evidence type="ECO:0000256" key="6">
    <source>
        <dbReference type="ARBA" id="ARBA00022679"/>
    </source>
</evidence>
<feature type="binding site" evidence="16">
    <location>
        <position position="104"/>
    </location>
    <ligand>
        <name>Mg(2+)</name>
        <dbReference type="ChEBI" id="CHEBI:18420"/>
    </ligand>
</feature>
<dbReference type="InterPro" id="IPR053848">
    <property type="entry name" value="IMS_HHH_1"/>
</dbReference>
<keyword evidence="10 16" id="KW-0227">DNA damage</keyword>
<dbReference type="GO" id="GO:0042276">
    <property type="term" value="P:error-prone translesion synthesis"/>
    <property type="evidence" value="ECO:0007669"/>
    <property type="project" value="TreeGrafter"/>
</dbReference>
<keyword evidence="8 16" id="KW-0235">DNA replication</keyword>
<sequence>MVRKIIHIDMDAFYASVEQRDNPALRGRPVVVGGDPHGRGVVAACSYEARRFGIHSAMSCARAARLCPEAVFVRPRRERYQEISARIMAIFHEYTDLVEPLSLDEAFLDITCNRKNIPSATWVAEAIRRDIAARTGLTASAGVSCNKFLAKVASDCNKPDGITVVTPEQALPFIRSLDIGKFYGVGRVTKKKMHALGIRTGDDLRRLSRDELVAHFGKSGLFFHDIVRGIDPRPVCPVRERKSLGTETTLKTDTGDPDLMLELLAEQARQVAAALQEKKCMGRTITLKLRYHDFTTITRSRTLGQPTDLAEEILPVIQILLKATDAGRQKVRLLGITVSNLVSSENGAPRGRQLVLPFCGPIEKKKPGSSSSSASWTQ</sequence>
<dbReference type="GO" id="GO:0006281">
    <property type="term" value="P:DNA repair"/>
    <property type="evidence" value="ECO:0007669"/>
    <property type="project" value="UniProtKB-UniRule"/>
</dbReference>
<dbReference type="GO" id="GO:0003684">
    <property type="term" value="F:damaged DNA binding"/>
    <property type="evidence" value="ECO:0007669"/>
    <property type="project" value="InterPro"/>
</dbReference>
<evidence type="ECO:0000256" key="13">
    <source>
        <dbReference type="ARBA" id="ARBA00023125"/>
    </source>
</evidence>
<dbReference type="InterPro" id="IPR001126">
    <property type="entry name" value="UmuC"/>
</dbReference>
<dbReference type="InterPro" id="IPR043502">
    <property type="entry name" value="DNA/RNA_pol_sf"/>
</dbReference>
<dbReference type="NCBIfam" id="NF002677">
    <property type="entry name" value="PRK02406.1"/>
    <property type="match status" value="1"/>
</dbReference>
<comment type="cofactor">
    <cofactor evidence="16">
        <name>Mg(2+)</name>
        <dbReference type="ChEBI" id="CHEBI:18420"/>
    </cofactor>
    <text evidence="16">Binds 2 magnesium ions per subunit.</text>
</comment>
<evidence type="ECO:0000256" key="16">
    <source>
        <dbReference type="HAMAP-Rule" id="MF_01113"/>
    </source>
</evidence>
<evidence type="ECO:0000256" key="8">
    <source>
        <dbReference type="ARBA" id="ARBA00022705"/>
    </source>
</evidence>
<keyword evidence="14 16" id="KW-0234">DNA repair</keyword>
<accession>A0A915UA30</accession>
<evidence type="ECO:0000256" key="10">
    <source>
        <dbReference type="ARBA" id="ARBA00022763"/>
    </source>
</evidence>
<dbReference type="InterPro" id="IPR022880">
    <property type="entry name" value="DNApol_IV"/>
</dbReference>
<dbReference type="Pfam" id="PF11799">
    <property type="entry name" value="IMS_C"/>
    <property type="match status" value="1"/>
</dbReference>
<dbReference type="InterPro" id="IPR036775">
    <property type="entry name" value="DNA_pol_Y-fam_lit_finger_sf"/>
</dbReference>
<evidence type="ECO:0000256" key="5">
    <source>
        <dbReference type="ARBA" id="ARBA00022490"/>
    </source>
</evidence>
<evidence type="ECO:0000259" key="17">
    <source>
        <dbReference type="PROSITE" id="PS50173"/>
    </source>
</evidence>
<dbReference type="SUPFAM" id="SSF56672">
    <property type="entry name" value="DNA/RNA polymerases"/>
    <property type="match status" value="1"/>
</dbReference>
<evidence type="ECO:0000256" key="14">
    <source>
        <dbReference type="ARBA" id="ARBA00023204"/>
    </source>
</evidence>
<proteinExistence type="inferred from homology"/>
<dbReference type="PANTHER" id="PTHR11076">
    <property type="entry name" value="DNA REPAIR POLYMERASE UMUC / TRANSFERASE FAMILY MEMBER"/>
    <property type="match status" value="1"/>
</dbReference>
<reference evidence="18" key="1">
    <citation type="submission" date="2020-12" db="EMBL/GenBank/DDBJ databases">
        <title>Desulfobium dissulfuricans gen. nov., sp. nov., a novel mesophilic, sulfate-reducing bacterium isolated from a deep-sea hydrothermal vent.</title>
        <authorList>
            <person name="Hashimoto Y."/>
            <person name="Tame A."/>
            <person name="Sawayama S."/>
            <person name="Miyazaki J."/>
            <person name="Takai K."/>
            <person name="Nakagawa S."/>
        </authorList>
    </citation>
    <scope>NUCLEOTIDE SEQUENCE</scope>
    <source>
        <strain evidence="18">GF1</strain>
    </source>
</reference>
<comment type="subunit">
    <text evidence="3 16">Monomer.</text>
</comment>
<dbReference type="Gene3D" id="3.30.1490.100">
    <property type="entry name" value="DNA polymerase, Y-family, little finger domain"/>
    <property type="match status" value="1"/>
</dbReference>
<organism evidence="18 19">
    <name type="scientific">Desulfolithobacter dissulfuricans</name>
    <dbReference type="NCBI Taxonomy" id="2795293"/>
    <lineage>
        <taxon>Bacteria</taxon>
        <taxon>Pseudomonadati</taxon>
        <taxon>Thermodesulfobacteriota</taxon>
        <taxon>Desulfobulbia</taxon>
        <taxon>Desulfobulbales</taxon>
        <taxon>Desulfobulbaceae</taxon>
        <taxon>Desulfolithobacter</taxon>
    </lineage>
</organism>
<evidence type="ECO:0000256" key="15">
    <source>
        <dbReference type="ARBA" id="ARBA00049244"/>
    </source>
</evidence>
<keyword evidence="5 16" id="KW-0963">Cytoplasm</keyword>
<dbReference type="GO" id="GO:0009432">
    <property type="term" value="P:SOS response"/>
    <property type="evidence" value="ECO:0007669"/>
    <property type="project" value="TreeGrafter"/>
</dbReference>
<evidence type="ECO:0000256" key="11">
    <source>
        <dbReference type="ARBA" id="ARBA00022842"/>
    </source>
</evidence>
<dbReference type="Gene3D" id="3.30.70.270">
    <property type="match status" value="1"/>
</dbReference>
<dbReference type="InterPro" id="IPR043128">
    <property type="entry name" value="Rev_trsase/Diguanyl_cyclase"/>
</dbReference>
<keyword evidence="4 16" id="KW-0515">Mutator protein</keyword>
<dbReference type="Pfam" id="PF00817">
    <property type="entry name" value="IMS"/>
    <property type="match status" value="1"/>
</dbReference>
<comment type="subcellular location">
    <subcellularLocation>
        <location evidence="1 16">Cytoplasm</location>
    </subcellularLocation>
</comment>
<feature type="domain" description="UmuC" evidence="17">
    <location>
        <begin position="5"/>
        <end position="186"/>
    </location>
</feature>
<comment type="catalytic activity">
    <reaction evidence="15 16">
        <text>DNA(n) + a 2'-deoxyribonucleoside 5'-triphosphate = DNA(n+1) + diphosphate</text>
        <dbReference type="Rhea" id="RHEA:22508"/>
        <dbReference type="Rhea" id="RHEA-COMP:17339"/>
        <dbReference type="Rhea" id="RHEA-COMP:17340"/>
        <dbReference type="ChEBI" id="CHEBI:33019"/>
        <dbReference type="ChEBI" id="CHEBI:61560"/>
        <dbReference type="ChEBI" id="CHEBI:173112"/>
        <dbReference type="EC" id="2.7.7.7"/>
    </reaction>
</comment>
<name>A0A915UA30_9BACT</name>
<keyword evidence="7 16" id="KW-0548">Nucleotidyltransferase</keyword>
<evidence type="ECO:0000256" key="7">
    <source>
        <dbReference type="ARBA" id="ARBA00022695"/>
    </source>
</evidence>
<dbReference type="HAMAP" id="MF_01113">
    <property type="entry name" value="DNApol_IV"/>
    <property type="match status" value="1"/>
</dbReference>
<dbReference type="GO" id="GO:0006261">
    <property type="term" value="P:DNA-templated DNA replication"/>
    <property type="evidence" value="ECO:0007669"/>
    <property type="project" value="UniProtKB-UniRule"/>
</dbReference>
<dbReference type="GO" id="GO:0000287">
    <property type="term" value="F:magnesium ion binding"/>
    <property type="evidence" value="ECO:0007669"/>
    <property type="project" value="UniProtKB-UniRule"/>
</dbReference>
<dbReference type="PANTHER" id="PTHR11076:SF33">
    <property type="entry name" value="DNA POLYMERASE KAPPA"/>
    <property type="match status" value="1"/>
</dbReference>
<dbReference type="GO" id="GO:0003887">
    <property type="term" value="F:DNA-directed DNA polymerase activity"/>
    <property type="evidence" value="ECO:0007669"/>
    <property type="project" value="UniProtKB-UniRule"/>
</dbReference>
<dbReference type="PROSITE" id="PS50173">
    <property type="entry name" value="UMUC"/>
    <property type="match status" value="1"/>
</dbReference>
<keyword evidence="6 16" id="KW-0808">Transferase</keyword>
<keyword evidence="11 16" id="KW-0460">Magnesium</keyword>
<evidence type="ECO:0000313" key="18">
    <source>
        <dbReference type="EMBL" id="BCO09561.1"/>
    </source>
</evidence>
<evidence type="ECO:0000256" key="2">
    <source>
        <dbReference type="ARBA" id="ARBA00010945"/>
    </source>
</evidence>
<evidence type="ECO:0000256" key="1">
    <source>
        <dbReference type="ARBA" id="ARBA00004496"/>
    </source>
</evidence>
<dbReference type="AlphaFoldDB" id="A0A915UA30"/>
<dbReference type="FunFam" id="3.30.1490.100:FF:000004">
    <property type="entry name" value="DNA polymerase IV"/>
    <property type="match status" value="1"/>
</dbReference>
<keyword evidence="9 16" id="KW-0479">Metal-binding</keyword>
<feature type="site" description="Substrate discrimination" evidence="16">
    <location>
        <position position="14"/>
    </location>
</feature>
<evidence type="ECO:0000256" key="3">
    <source>
        <dbReference type="ARBA" id="ARBA00011245"/>
    </source>
</evidence>
<gene>
    <name evidence="18" type="primary">dinB_1</name>
    <name evidence="16" type="synonym">dinB</name>
    <name evidence="18" type="ORF">GF1_19370</name>
</gene>
<dbReference type="EC" id="2.7.7.7" evidence="16"/>
<dbReference type="SUPFAM" id="SSF100879">
    <property type="entry name" value="Lesion bypass DNA polymerase (Y-family), little finger domain"/>
    <property type="match status" value="1"/>
</dbReference>
<dbReference type="EMBL" id="AP024233">
    <property type="protein sequence ID" value="BCO09561.1"/>
    <property type="molecule type" value="Genomic_DNA"/>
</dbReference>
<keyword evidence="12 16" id="KW-0239">DNA-directed DNA polymerase</keyword>
<evidence type="ECO:0000256" key="4">
    <source>
        <dbReference type="ARBA" id="ARBA00022457"/>
    </source>
</evidence>
<dbReference type="InterPro" id="IPR017961">
    <property type="entry name" value="DNA_pol_Y-fam_little_finger"/>
</dbReference>
<evidence type="ECO:0000256" key="9">
    <source>
        <dbReference type="ARBA" id="ARBA00022723"/>
    </source>
</evidence>
<protein>
    <recommendedName>
        <fullName evidence="16">DNA polymerase IV</fullName>
        <shortName evidence="16">Pol IV</shortName>
        <ecNumber evidence="16">2.7.7.7</ecNumber>
    </recommendedName>
</protein>
<dbReference type="NCBIfam" id="NF010731">
    <property type="entry name" value="PRK14133.1"/>
    <property type="match status" value="1"/>
</dbReference>
<dbReference type="FunFam" id="3.40.1170.60:FF:000001">
    <property type="entry name" value="DNA polymerase IV"/>
    <property type="match status" value="1"/>
</dbReference>
<dbReference type="CDD" id="cd03586">
    <property type="entry name" value="PolY_Pol_IV_kappa"/>
    <property type="match status" value="1"/>
</dbReference>
<dbReference type="InterPro" id="IPR050116">
    <property type="entry name" value="DNA_polymerase-Y"/>
</dbReference>